<reference evidence="3 4" key="1">
    <citation type="submission" date="2016-11" db="EMBL/GenBank/DDBJ databases">
        <title>The macronuclear genome of Stentor coeruleus: a giant cell with tiny introns.</title>
        <authorList>
            <person name="Slabodnick M."/>
            <person name="Ruby J.G."/>
            <person name="Reiff S.B."/>
            <person name="Swart E.C."/>
            <person name="Gosai S."/>
            <person name="Prabakaran S."/>
            <person name="Witkowska E."/>
            <person name="Larue G.E."/>
            <person name="Fisher S."/>
            <person name="Freeman R.M."/>
            <person name="Gunawardena J."/>
            <person name="Chu W."/>
            <person name="Stover N.A."/>
            <person name="Gregory B.D."/>
            <person name="Nowacki M."/>
            <person name="Derisi J."/>
            <person name="Roy S.W."/>
            <person name="Marshall W.F."/>
            <person name="Sood P."/>
        </authorList>
    </citation>
    <scope>NUCLEOTIDE SEQUENCE [LARGE SCALE GENOMIC DNA]</scope>
    <source>
        <strain evidence="3">WM001</strain>
    </source>
</reference>
<name>A0A1R2C8X8_9CILI</name>
<organism evidence="3 4">
    <name type="scientific">Stentor coeruleus</name>
    <dbReference type="NCBI Taxonomy" id="5963"/>
    <lineage>
        <taxon>Eukaryota</taxon>
        <taxon>Sar</taxon>
        <taxon>Alveolata</taxon>
        <taxon>Ciliophora</taxon>
        <taxon>Postciliodesmatophora</taxon>
        <taxon>Heterotrichea</taxon>
        <taxon>Heterotrichida</taxon>
        <taxon>Stentoridae</taxon>
        <taxon>Stentor</taxon>
    </lineage>
</organism>
<evidence type="ECO:0000313" key="4">
    <source>
        <dbReference type="Proteomes" id="UP000187209"/>
    </source>
</evidence>
<dbReference type="OrthoDB" id="325826at2759"/>
<gene>
    <name evidence="3" type="ORF">SteCoe_13284</name>
</gene>
<evidence type="ECO:0000256" key="1">
    <source>
        <dbReference type="SAM" id="Coils"/>
    </source>
</evidence>
<keyword evidence="1" id="KW-0175">Coiled coil</keyword>
<dbReference type="Proteomes" id="UP000187209">
    <property type="component" value="Unassembled WGS sequence"/>
</dbReference>
<feature type="coiled-coil region" evidence="1">
    <location>
        <begin position="61"/>
        <end position="88"/>
    </location>
</feature>
<protein>
    <submittedName>
        <fullName evidence="3">Uncharacterized protein</fullName>
    </submittedName>
</protein>
<comment type="caution">
    <text evidence="3">The sequence shown here is derived from an EMBL/GenBank/DDBJ whole genome shotgun (WGS) entry which is preliminary data.</text>
</comment>
<evidence type="ECO:0000256" key="2">
    <source>
        <dbReference type="SAM" id="MobiDB-lite"/>
    </source>
</evidence>
<dbReference type="AlphaFoldDB" id="A0A1R2C8X8"/>
<feature type="region of interest" description="Disordered" evidence="2">
    <location>
        <begin position="36"/>
        <end position="57"/>
    </location>
</feature>
<sequence>MSIRSYNKSVQLENYKETEEYKKLISSLEKKIESQTLSSEELHGFSTSERTKPSKQSYAIELKKQIEARNHRKELERLERMKPAISEDFHGYPNLPQTPPKVRRQRELDQMNRLSQGLTEQLALKNQSTIAYESLELERARKNNILDVKKYQEEQELKQIKKDSEKQILLAAWGQAHKAKELQNLLEKTERKGIKPLNLLQIREDEGENKRSVKKEDESLQVDMDIELPNESEKIAHKVSQGEFEKVDKKKYIKEKAQKLKEYLDKKAKGTYQYKIKKLIQDAKNQREKGRNNLKKT</sequence>
<proteinExistence type="predicted"/>
<evidence type="ECO:0000313" key="3">
    <source>
        <dbReference type="EMBL" id="OMJ85441.1"/>
    </source>
</evidence>
<dbReference type="EMBL" id="MPUH01000237">
    <property type="protein sequence ID" value="OMJ85441.1"/>
    <property type="molecule type" value="Genomic_DNA"/>
</dbReference>
<keyword evidence="4" id="KW-1185">Reference proteome</keyword>
<accession>A0A1R2C8X8</accession>